<name>A0A9D1DUJ2_9FIRM</name>
<dbReference type="Proteomes" id="UP000824232">
    <property type="component" value="Unassembled WGS sequence"/>
</dbReference>
<evidence type="ECO:0000259" key="1">
    <source>
        <dbReference type="Pfam" id="PF01935"/>
    </source>
</evidence>
<sequence length="589" mass="66349">MLGTIREIVDNNVILDLTIDITKQANLLNLHVIFEDNGTKIVGEIVNSTKTTLKINIVGEIKDNRFLPGISAKPSFKSTTRIVTMDELALILGPMEPTDKEVTFGYSNIYQNYKINVDINGFFSNHFAILGNSGAGKSFSVSRILQNVFADPKKSPVGAHVIMFDAYGEYTRALGNIDKVNPNMHYKTYTTNPDNPNSEVLNIPLWLLGVDDLALLLDVTTPNQIPIIEKALSLVNILTGDDPDVIKYKNDIIARAVLDILLSGHQSTKIRDQVIAVLTKFNTKDLSLDAKIVQPGYVRTFKQCLYIDKTGKLMEMELVVNFVKQFIMDDFNLEDRPQKFIAYTLKDLETAMDFALISEGILKSDKVYDYANVLSVRLHTLANSPNHVFFDSTSYISKDTYLDRLFTNMNGERCQIVNFNISYIEDRLAKVITKIISKLIFDTAVTNENRGSVPYHIIIEEAHRYVQKDTDTEILGYNIFDRITKEGRKYGVLLGLITQRPSELSDTAISQCSNFVILRTLHPKDLAYIKDMVPSITMEVANQLKSLKPGNAIAFGSAFKVPINMQFQKADPEPLSNNVDIKNIWYKTN</sequence>
<dbReference type="Pfam" id="PF01935">
    <property type="entry name" value="DUF87"/>
    <property type="match status" value="1"/>
</dbReference>
<evidence type="ECO:0000313" key="2">
    <source>
        <dbReference type="EMBL" id="HIR59161.1"/>
    </source>
</evidence>
<dbReference type="InterPro" id="IPR027417">
    <property type="entry name" value="P-loop_NTPase"/>
</dbReference>
<dbReference type="PANTHER" id="PTHR42957">
    <property type="entry name" value="HELICASE MJ1565-RELATED"/>
    <property type="match status" value="1"/>
</dbReference>
<proteinExistence type="predicted"/>
<dbReference type="SUPFAM" id="SSF52540">
    <property type="entry name" value="P-loop containing nucleoside triphosphate hydrolases"/>
    <property type="match status" value="1"/>
</dbReference>
<organism evidence="2 3">
    <name type="scientific">Candidatus Onthousia excrementipullorum</name>
    <dbReference type="NCBI Taxonomy" id="2840884"/>
    <lineage>
        <taxon>Bacteria</taxon>
        <taxon>Bacillati</taxon>
        <taxon>Bacillota</taxon>
        <taxon>Bacilli</taxon>
        <taxon>Candidatus Onthousia</taxon>
    </lineage>
</organism>
<evidence type="ECO:0000313" key="3">
    <source>
        <dbReference type="Proteomes" id="UP000824232"/>
    </source>
</evidence>
<dbReference type="PANTHER" id="PTHR42957:SF1">
    <property type="entry name" value="HELICASE MJ1565-RELATED"/>
    <property type="match status" value="1"/>
</dbReference>
<dbReference type="InterPro" id="IPR008571">
    <property type="entry name" value="HerA-like"/>
</dbReference>
<dbReference type="AlphaFoldDB" id="A0A9D1DUJ2"/>
<reference evidence="2" key="2">
    <citation type="journal article" date="2021" name="PeerJ">
        <title>Extensive microbial diversity within the chicken gut microbiome revealed by metagenomics and culture.</title>
        <authorList>
            <person name="Gilroy R."/>
            <person name="Ravi A."/>
            <person name="Getino M."/>
            <person name="Pursley I."/>
            <person name="Horton D.L."/>
            <person name="Alikhan N.F."/>
            <person name="Baker D."/>
            <person name="Gharbi K."/>
            <person name="Hall N."/>
            <person name="Watson M."/>
            <person name="Adriaenssens E.M."/>
            <person name="Foster-Nyarko E."/>
            <person name="Jarju S."/>
            <person name="Secka A."/>
            <person name="Antonio M."/>
            <person name="Oren A."/>
            <person name="Chaudhuri R.R."/>
            <person name="La Ragione R."/>
            <person name="Hildebrand F."/>
            <person name="Pallen M.J."/>
        </authorList>
    </citation>
    <scope>NUCLEOTIDE SEQUENCE</scope>
    <source>
        <strain evidence="2">CHK184-20233</strain>
    </source>
</reference>
<comment type="caution">
    <text evidence="2">The sequence shown here is derived from an EMBL/GenBank/DDBJ whole genome shotgun (WGS) entry which is preliminary data.</text>
</comment>
<protein>
    <submittedName>
        <fullName evidence="2">DUF87 domain-containing protein</fullName>
    </submittedName>
</protein>
<gene>
    <name evidence="2" type="ORF">IAB38_03840</name>
</gene>
<feature type="domain" description="Helicase HerA central" evidence="1">
    <location>
        <begin position="111"/>
        <end position="262"/>
    </location>
</feature>
<accession>A0A9D1DUJ2</accession>
<dbReference type="InterPro" id="IPR002789">
    <property type="entry name" value="HerA_central"/>
</dbReference>
<reference evidence="2" key="1">
    <citation type="submission" date="2020-10" db="EMBL/GenBank/DDBJ databases">
        <authorList>
            <person name="Gilroy R."/>
        </authorList>
    </citation>
    <scope>NUCLEOTIDE SEQUENCE</scope>
    <source>
        <strain evidence="2">CHK184-20233</strain>
    </source>
</reference>
<dbReference type="EMBL" id="DVHC01000040">
    <property type="protein sequence ID" value="HIR59161.1"/>
    <property type="molecule type" value="Genomic_DNA"/>
</dbReference>
<dbReference type="Gene3D" id="3.40.50.300">
    <property type="entry name" value="P-loop containing nucleotide triphosphate hydrolases"/>
    <property type="match status" value="2"/>
</dbReference>